<keyword evidence="7" id="KW-1185">Reference proteome</keyword>
<evidence type="ECO:0000256" key="2">
    <source>
        <dbReference type="ARBA" id="ARBA00022578"/>
    </source>
</evidence>
<dbReference type="RefSeq" id="WP_269454134.1">
    <property type="nucleotide sequence ID" value="NZ_JAYGHK010000151.1"/>
</dbReference>
<sequence length="83" mass="9773">MHNQIADTRQHFLHKLSTKVVRDNQAIVLEDLNVSGMVRNRQLARAISLQGWREFRGFCEAKAEKLHRDFRVISRWEPTSLCI</sequence>
<accession>A0ABU5UWZ9</accession>
<dbReference type="InterPro" id="IPR001959">
    <property type="entry name" value="Transposase"/>
</dbReference>
<evidence type="ECO:0000256" key="3">
    <source>
        <dbReference type="ARBA" id="ARBA00023125"/>
    </source>
</evidence>
<gene>
    <name evidence="6" type="ORF">VB695_22715</name>
</gene>
<evidence type="ECO:0000313" key="6">
    <source>
        <dbReference type="EMBL" id="MEA5610838.1"/>
    </source>
</evidence>
<feature type="domain" description="Probable transposase IS891/IS1136/IS1341" evidence="5">
    <location>
        <begin position="2"/>
        <end position="40"/>
    </location>
</feature>
<evidence type="ECO:0000256" key="4">
    <source>
        <dbReference type="ARBA" id="ARBA00023172"/>
    </source>
</evidence>
<evidence type="ECO:0000259" key="5">
    <source>
        <dbReference type="Pfam" id="PF01385"/>
    </source>
</evidence>
<dbReference type="Proteomes" id="UP001303285">
    <property type="component" value="Unassembled WGS sequence"/>
</dbReference>
<comment type="similarity">
    <text evidence="1">In the C-terminal section; belongs to the transposase 35 family.</text>
</comment>
<evidence type="ECO:0000256" key="1">
    <source>
        <dbReference type="ARBA" id="ARBA00008761"/>
    </source>
</evidence>
<name>A0ABU5UWZ9_NODSP</name>
<dbReference type="NCBIfam" id="TIGR01766">
    <property type="entry name" value="IS200/IS605 family accessory protein TnpB-like domain"/>
    <property type="match status" value="1"/>
</dbReference>
<keyword evidence="2" id="KW-0815">Transposition</keyword>
<proteinExistence type="inferred from homology"/>
<organism evidence="6 7">
    <name type="scientific">Nodularia spumigena UHCC 0060</name>
    <dbReference type="NCBI Taxonomy" id="3110300"/>
    <lineage>
        <taxon>Bacteria</taxon>
        <taxon>Bacillati</taxon>
        <taxon>Cyanobacteriota</taxon>
        <taxon>Cyanophyceae</taxon>
        <taxon>Nostocales</taxon>
        <taxon>Nodulariaceae</taxon>
        <taxon>Nodularia</taxon>
    </lineage>
</organism>
<comment type="caution">
    <text evidence="6">The sequence shown here is derived from an EMBL/GenBank/DDBJ whole genome shotgun (WGS) entry which is preliminary data.</text>
</comment>
<keyword evidence="3" id="KW-0238">DNA-binding</keyword>
<evidence type="ECO:0000313" key="7">
    <source>
        <dbReference type="Proteomes" id="UP001303285"/>
    </source>
</evidence>
<protein>
    <submittedName>
        <fullName evidence="6">Transposase</fullName>
    </submittedName>
</protein>
<dbReference type="EMBL" id="JAYGHK010000151">
    <property type="protein sequence ID" value="MEA5610838.1"/>
    <property type="molecule type" value="Genomic_DNA"/>
</dbReference>
<dbReference type="Pfam" id="PF01385">
    <property type="entry name" value="OrfB_IS605"/>
    <property type="match status" value="1"/>
</dbReference>
<dbReference type="InterPro" id="IPR010095">
    <property type="entry name" value="Cas12f1-like_TNB"/>
</dbReference>
<keyword evidence="4" id="KW-0233">DNA recombination</keyword>
<reference evidence="6 7" key="1">
    <citation type="submission" date="2023-12" db="EMBL/GenBank/DDBJ databases">
        <title>Baltic Sea Cyanobacteria.</title>
        <authorList>
            <person name="Delbaje E."/>
            <person name="Fewer D.P."/>
            <person name="Shishido T.K."/>
        </authorList>
    </citation>
    <scope>NUCLEOTIDE SEQUENCE [LARGE SCALE GENOMIC DNA]</scope>
    <source>
        <strain evidence="6 7">UHCC 0060</strain>
    </source>
</reference>